<accession>A0A7J8X8K9</accession>
<protein>
    <recommendedName>
        <fullName evidence="2">Retrotransposon gag domain-containing protein</fullName>
    </recommendedName>
</protein>
<organism evidence="3 4">
    <name type="scientific">Gossypium aridum</name>
    <name type="common">American cotton</name>
    <name type="synonym">Erioxylum aridum</name>
    <dbReference type="NCBI Taxonomy" id="34290"/>
    <lineage>
        <taxon>Eukaryota</taxon>
        <taxon>Viridiplantae</taxon>
        <taxon>Streptophyta</taxon>
        <taxon>Embryophyta</taxon>
        <taxon>Tracheophyta</taxon>
        <taxon>Spermatophyta</taxon>
        <taxon>Magnoliopsida</taxon>
        <taxon>eudicotyledons</taxon>
        <taxon>Gunneridae</taxon>
        <taxon>Pentapetalae</taxon>
        <taxon>rosids</taxon>
        <taxon>malvids</taxon>
        <taxon>Malvales</taxon>
        <taxon>Malvaceae</taxon>
        <taxon>Malvoideae</taxon>
        <taxon>Gossypium</taxon>
    </lineage>
</organism>
<dbReference type="Proteomes" id="UP000593577">
    <property type="component" value="Unassembled WGS sequence"/>
</dbReference>
<dbReference type="Pfam" id="PF03732">
    <property type="entry name" value="Retrotrans_gag"/>
    <property type="match status" value="1"/>
</dbReference>
<gene>
    <name evidence="3" type="ORF">Goari_025191</name>
</gene>
<evidence type="ECO:0000313" key="3">
    <source>
        <dbReference type="EMBL" id="MBA0683542.1"/>
    </source>
</evidence>
<dbReference type="InterPro" id="IPR005162">
    <property type="entry name" value="Retrotrans_gag_dom"/>
</dbReference>
<reference evidence="3 4" key="1">
    <citation type="journal article" date="2019" name="Genome Biol. Evol.">
        <title>Insights into the evolution of the New World diploid cottons (Gossypium, subgenus Houzingenia) based on genome sequencing.</title>
        <authorList>
            <person name="Grover C.E."/>
            <person name="Arick M.A. 2nd"/>
            <person name="Thrash A."/>
            <person name="Conover J.L."/>
            <person name="Sanders W.S."/>
            <person name="Peterson D.G."/>
            <person name="Frelichowski J.E."/>
            <person name="Scheffler J.A."/>
            <person name="Scheffler B.E."/>
            <person name="Wendel J.F."/>
        </authorList>
    </citation>
    <scope>NUCLEOTIDE SEQUENCE [LARGE SCALE GENOMIC DNA]</scope>
    <source>
        <strain evidence="3">185</strain>
        <tissue evidence="3">Leaf</tissue>
    </source>
</reference>
<sequence length="178" mass="20825">MTKEKYRQNVSMETRARKGRKRSRSRNIVLNLEGNVINLNESMGGVKDYMAKAFNSNWDAMRETLNATMDDQIEKLTKKNDALEALFLSSAKWMFPNQKSLKGQGIEDDAIKVNTIIVDFIDVTLLWWHHSSIDEKQGGMKIETWEELQKELKKQFYPQYVKEDSWAKLCRLMQQGIE</sequence>
<evidence type="ECO:0000313" key="4">
    <source>
        <dbReference type="Proteomes" id="UP000593577"/>
    </source>
</evidence>
<feature type="domain" description="Retrotransposon gag" evidence="2">
    <location>
        <begin position="119"/>
        <end position="174"/>
    </location>
</feature>
<proteinExistence type="predicted"/>
<comment type="caution">
    <text evidence="3">The sequence shown here is derived from an EMBL/GenBank/DDBJ whole genome shotgun (WGS) entry which is preliminary data.</text>
</comment>
<feature type="region of interest" description="Disordered" evidence="1">
    <location>
        <begin position="1"/>
        <end position="24"/>
    </location>
</feature>
<dbReference type="EMBL" id="JABFAA010000006">
    <property type="protein sequence ID" value="MBA0683542.1"/>
    <property type="molecule type" value="Genomic_DNA"/>
</dbReference>
<keyword evidence="4" id="KW-1185">Reference proteome</keyword>
<dbReference type="AlphaFoldDB" id="A0A7J8X8K9"/>
<evidence type="ECO:0000256" key="1">
    <source>
        <dbReference type="SAM" id="MobiDB-lite"/>
    </source>
</evidence>
<evidence type="ECO:0000259" key="2">
    <source>
        <dbReference type="Pfam" id="PF03732"/>
    </source>
</evidence>
<name>A0A7J8X8K9_GOSAI</name>